<dbReference type="AlphaFoldDB" id="A0AAW2VTS7"/>
<evidence type="ECO:0000313" key="1">
    <source>
        <dbReference type="EMBL" id="KAL0433134.1"/>
    </source>
</evidence>
<dbReference type="PANTHER" id="PTHR35218">
    <property type="entry name" value="RNASE H DOMAIN-CONTAINING PROTEIN"/>
    <property type="match status" value="1"/>
</dbReference>
<sequence length="202" mass="22671">MSLLAWNCQGLGSPWIVQNLGAIILDHHHTLVFLAETKCSSRQIDTLKCRFDMHGVNVDSIRKTSGIALFWDKNIEIGRGQRLVAIYGILWRTKYKQSRPVLEAIKIAPLSISTAVALCGRLQRDLEPIEETRRSPDRCGKSEISVELLKIMVSQILDSQGHCLLGVTGNNIPTRLGSDSIELVLVLPRLICFQPHRCLTYQ</sequence>
<protein>
    <submittedName>
        <fullName evidence="1">Uncharacterized protein</fullName>
    </submittedName>
</protein>
<reference evidence="1" key="1">
    <citation type="submission" date="2020-06" db="EMBL/GenBank/DDBJ databases">
        <authorList>
            <person name="Li T."/>
            <person name="Hu X."/>
            <person name="Zhang T."/>
            <person name="Song X."/>
            <person name="Zhang H."/>
            <person name="Dai N."/>
            <person name="Sheng W."/>
            <person name="Hou X."/>
            <person name="Wei L."/>
        </authorList>
    </citation>
    <scope>NUCLEOTIDE SEQUENCE</scope>
    <source>
        <strain evidence="1">KEN1</strain>
        <tissue evidence="1">Leaf</tissue>
    </source>
</reference>
<reference evidence="1" key="2">
    <citation type="journal article" date="2024" name="Plant">
        <title>Genomic evolution and insights into agronomic trait innovations of Sesamum species.</title>
        <authorList>
            <person name="Miao H."/>
            <person name="Wang L."/>
            <person name="Qu L."/>
            <person name="Liu H."/>
            <person name="Sun Y."/>
            <person name="Le M."/>
            <person name="Wang Q."/>
            <person name="Wei S."/>
            <person name="Zheng Y."/>
            <person name="Lin W."/>
            <person name="Duan Y."/>
            <person name="Cao H."/>
            <person name="Xiong S."/>
            <person name="Wang X."/>
            <person name="Wei L."/>
            <person name="Li C."/>
            <person name="Ma Q."/>
            <person name="Ju M."/>
            <person name="Zhao R."/>
            <person name="Li G."/>
            <person name="Mu C."/>
            <person name="Tian Q."/>
            <person name="Mei H."/>
            <person name="Zhang T."/>
            <person name="Gao T."/>
            <person name="Zhang H."/>
        </authorList>
    </citation>
    <scope>NUCLEOTIDE SEQUENCE</scope>
    <source>
        <strain evidence="1">KEN1</strain>
    </source>
</reference>
<gene>
    <name evidence="1" type="ORF">Slati_2647700</name>
</gene>
<accession>A0AAW2VTS7</accession>
<dbReference type="PANTHER" id="PTHR35218:SF9">
    <property type="entry name" value="ENDONUCLEASE_EXONUCLEASE_PHOSPHATASE DOMAIN-CONTAINING PROTEIN"/>
    <property type="match status" value="1"/>
</dbReference>
<dbReference type="SUPFAM" id="SSF56219">
    <property type="entry name" value="DNase I-like"/>
    <property type="match status" value="1"/>
</dbReference>
<dbReference type="InterPro" id="IPR036691">
    <property type="entry name" value="Endo/exonu/phosph_ase_sf"/>
</dbReference>
<name>A0AAW2VTS7_9LAMI</name>
<proteinExistence type="predicted"/>
<dbReference type="Gene3D" id="3.60.10.10">
    <property type="entry name" value="Endonuclease/exonuclease/phosphatase"/>
    <property type="match status" value="1"/>
</dbReference>
<comment type="caution">
    <text evidence="1">The sequence shown here is derived from an EMBL/GenBank/DDBJ whole genome shotgun (WGS) entry which is preliminary data.</text>
</comment>
<organism evidence="1">
    <name type="scientific">Sesamum latifolium</name>
    <dbReference type="NCBI Taxonomy" id="2727402"/>
    <lineage>
        <taxon>Eukaryota</taxon>
        <taxon>Viridiplantae</taxon>
        <taxon>Streptophyta</taxon>
        <taxon>Embryophyta</taxon>
        <taxon>Tracheophyta</taxon>
        <taxon>Spermatophyta</taxon>
        <taxon>Magnoliopsida</taxon>
        <taxon>eudicotyledons</taxon>
        <taxon>Gunneridae</taxon>
        <taxon>Pentapetalae</taxon>
        <taxon>asterids</taxon>
        <taxon>lamiids</taxon>
        <taxon>Lamiales</taxon>
        <taxon>Pedaliaceae</taxon>
        <taxon>Sesamum</taxon>
    </lineage>
</organism>
<dbReference type="EMBL" id="JACGWN010000009">
    <property type="protein sequence ID" value="KAL0433134.1"/>
    <property type="molecule type" value="Genomic_DNA"/>
</dbReference>